<dbReference type="HOGENOM" id="CLU_041259_0_0_9"/>
<evidence type="ECO:0000256" key="2">
    <source>
        <dbReference type="ARBA" id="ARBA00022747"/>
    </source>
</evidence>
<evidence type="ECO:0000256" key="3">
    <source>
        <dbReference type="ARBA" id="ARBA00023125"/>
    </source>
</evidence>
<dbReference type="STRING" id="868595.Desca_0285"/>
<dbReference type="PANTHER" id="PTHR30408:SF12">
    <property type="entry name" value="TYPE I RESTRICTION ENZYME MJAVIII SPECIFICITY SUBUNIT"/>
    <property type="match status" value="1"/>
</dbReference>
<dbReference type="Gene3D" id="3.90.220.20">
    <property type="entry name" value="DNA methylase specificity domains"/>
    <property type="match status" value="2"/>
</dbReference>
<proteinExistence type="inferred from homology"/>
<dbReference type="InterPro" id="IPR052021">
    <property type="entry name" value="Type-I_RS_S_subunit"/>
</dbReference>
<keyword evidence="2" id="KW-0680">Restriction system</keyword>
<evidence type="ECO:0000256" key="1">
    <source>
        <dbReference type="ARBA" id="ARBA00010923"/>
    </source>
</evidence>
<reference evidence="6" key="1">
    <citation type="submission" date="2011-05" db="EMBL/GenBank/DDBJ databases">
        <title>Complete sequence of Desulfotomaculum carboxydivorans CO-1-SRB.</title>
        <authorList>
            <consortium name="US DOE Joint Genome Institute"/>
            <person name="Lucas S."/>
            <person name="Han J."/>
            <person name="Lapidus A."/>
            <person name="Cheng J.-F."/>
            <person name="Goodwin L."/>
            <person name="Pitluck S."/>
            <person name="Peters L."/>
            <person name="Mikhailova N."/>
            <person name="Lu M."/>
            <person name="Han C."/>
            <person name="Tapia R."/>
            <person name="Land M."/>
            <person name="Hauser L."/>
            <person name="Kyrpides N."/>
            <person name="Ivanova N."/>
            <person name="Pagani I."/>
            <person name="Stams A."/>
            <person name="Plugge C."/>
            <person name="Muyzer G."/>
            <person name="Kuever J."/>
            <person name="Parshina S."/>
            <person name="Ivanova A."/>
            <person name="Nazina T."/>
            <person name="Woyke T."/>
        </authorList>
    </citation>
    <scope>NUCLEOTIDE SEQUENCE [LARGE SCALE GENOMIC DNA]</scope>
    <source>
        <strain evidence="6">CO-1-SRB</strain>
    </source>
</reference>
<dbReference type="InterPro" id="IPR044946">
    <property type="entry name" value="Restrct_endonuc_typeI_TRD_sf"/>
</dbReference>
<evidence type="ECO:0000256" key="4">
    <source>
        <dbReference type="SAM" id="Coils"/>
    </source>
</evidence>
<dbReference type="REBASE" id="36246">
    <property type="entry name" value="S.DcaSRBORF284P"/>
</dbReference>
<protein>
    <submittedName>
        <fullName evidence="6">Restriction modification system DNA specificity domain protein</fullName>
    </submittedName>
</protein>
<dbReference type="EMBL" id="CP002736">
    <property type="protein sequence ID" value="AEF93189.1"/>
    <property type="molecule type" value="Genomic_DNA"/>
</dbReference>
<evidence type="ECO:0000259" key="5">
    <source>
        <dbReference type="Pfam" id="PF01420"/>
    </source>
</evidence>
<keyword evidence="7" id="KW-1185">Reference proteome</keyword>
<dbReference type="KEGG" id="dca:Desca_0285"/>
<accession>F6B6B8</accession>
<dbReference type="eggNOG" id="COG0732">
    <property type="taxonomic scope" value="Bacteria"/>
</dbReference>
<feature type="coiled-coil region" evidence="4">
    <location>
        <begin position="205"/>
        <end position="232"/>
    </location>
</feature>
<dbReference type="PANTHER" id="PTHR30408">
    <property type="entry name" value="TYPE-1 RESTRICTION ENZYME ECOKI SPECIFICITY PROTEIN"/>
    <property type="match status" value="1"/>
</dbReference>
<gene>
    <name evidence="6" type="ordered locus">Desca_0285</name>
</gene>
<dbReference type="Proteomes" id="UP000009226">
    <property type="component" value="Chromosome"/>
</dbReference>
<sequence length="470" mass="54342">MANYYTVYVKPSCLWTDETLIDKRIDAHFYSIKYMQYYNKLMKCKIKKMSLYNICSRMNSGPFGSALLASQYVDKGVAFIRPLNCKDYIVDIDNDVVFISKEDSERLKSSKFSSGDLIFTKIGNGIGDVAIIPQKIFECNISGNLMGVKVKNNIDNYYVLTFLKSIYGQNQIWQGMMNSAKPKIDMDTLKSIVIPIPSPEIQKYIGDKVRKAEEFREEAKRLKKEAEEILINEIGFNNVNKGNLKYHWIKEDIVDDRIDSDFYDLKYQVLIEIEKKYNCYLMEDIIIDKYTGKTPGKEYDDIKGIPLIVVKNVEENILNLDNNDRRIKDNNSFKKTEENDLLITRVGSVGVVSIVEENEKGLFLSDNVICLKLKEGLFNRYIAFYLNSIYGKLMVERWTKGAVQGVINYESINKFKIPIMDNNIMKEIDLKILKWKQLLAISKQLIQEAKQDVEDLIEGNFDMSKVKANS</sequence>
<feature type="domain" description="Type I restriction modification DNA specificity" evidence="5">
    <location>
        <begin position="98"/>
        <end position="215"/>
    </location>
</feature>
<name>F6B6B8_DESCC</name>
<dbReference type="RefSeq" id="WP_013809515.1">
    <property type="nucleotide sequence ID" value="NC_015565.1"/>
</dbReference>
<dbReference type="InterPro" id="IPR000055">
    <property type="entry name" value="Restrct_endonuc_typeI_TRD"/>
</dbReference>
<keyword evidence="4" id="KW-0175">Coiled coil</keyword>
<dbReference type="SUPFAM" id="SSF116734">
    <property type="entry name" value="DNA methylase specificity domain"/>
    <property type="match status" value="2"/>
</dbReference>
<dbReference type="GO" id="GO:0003677">
    <property type="term" value="F:DNA binding"/>
    <property type="evidence" value="ECO:0007669"/>
    <property type="project" value="UniProtKB-KW"/>
</dbReference>
<evidence type="ECO:0000313" key="7">
    <source>
        <dbReference type="Proteomes" id="UP000009226"/>
    </source>
</evidence>
<evidence type="ECO:0000313" key="6">
    <source>
        <dbReference type="EMBL" id="AEF93189.1"/>
    </source>
</evidence>
<keyword evidence="3" id="KW-0238">DNA-binding</keyword>
<comment type="similarity">
    <text evidence="1">Belongs to the type-I restriction system S methylase family.</text>
</comment>
<organism evidence="6 7">
    <name type="scientific">Desulfotomaculum nigrificans (strain DSM 14880 / VKM B-2319 / CO-1-SRB)</name>
    <name type="common">Desulfotomaculum carboxydivorans</name>
    <dbReference type="NCBI Taxonomy" id="868595"/>
    <lineage>
        <taxon>Bacteria</taxon>
        <taxon>Bacillati</taxon>
        <taxon>Bacillota</taxon>
        <taxon>Clostridia</taxon>
        <taxon>Eubacteriales</taxon>
        <taxon>Desulfotomaculaceae</taxon>
        <taxon>Desulfotomaculum</taxon>
    </lineage>
</organism>
<dbReference type="AlphaFoldDB" id="F6B6B8"/>
<dbReference type="GO" id="GO:0009307">
    <property type="term" value="P:DNA restriction-modification system"/>
    <property type="evidence" value="ECO:0007669"/>
    <property type="project" value="UniProtKB-KW"/>
</dbReference>
<feature type="domain" description="Type I restriction modification DNA specificity" evidence="5">
    <location>
        <begin position="291"/>
        <end position="450"/>
    </location>
</feature>
<dbReference type="Pfam" id="PF01420">
    <property type="entry name" value="Methylase_S"/>
    <property type="match status" value="2"/>
</dbReference>